<sequence>MEKEERKKMSKELLNNDFSSVVFGRKSIRVYDETVKISHEEMLAMIQEATTAPSSVNMQPWRFVVVESEEAKAKLKPLIRFNTRQNDTSAAMVMIFGDMNCYEYGEEIYNQAVLEGKMPPEVRDQQLAAILPYYQNFTHQEMNDVVKIDASLAAMQLMLVARSHGYDTNPIGGFEADQLAESFGLDKERYVPVLILSIGKSVEEGYESVRLAPEKITTFK</sequence>
<accession>A0A1L8WAQ6</accession>
<evidence type="ECO:0000256" key="2">
    <source>
        <dbReference type="ARBA" id="ARBA00023002"/>
    </source>
</evidence>
<dbReference type="Proteomes" id="UP000182152">
    <property type="component" value="Unassembled WGS sequence"/>
</dbReference>
<evidence type="ECO:0000256" key="1">
    <source>
        <dbReference type="ARBA" id="ARBA00007118"/>
    </source>
</evidence>
<proteinExistence type="inferred from homology"/>
<evidence type="ECO:0000259" key="3">
    <source>
        <dbReference type="Pfam" id="PF00881"/>
    </source>
</evidence>
<keyword evidence="5" id="KW-1185">Reference proteome</keyword>
<dbReference type="STRING" id="150033.RV14_GL001214"/>
<dbReference type="AlphaFoldDB" id="A0A1L8WAQ6"/>
<dbReference type="GO" id="GO:0016491">
    <property type="term" value="F:oxidoreductase activity"/>
    <property type="evidence" value="ECO:0007669"/>
    <property type="project" value="UniProtKB-KW"/>
</dbReference>
<dbReference type="SUPFAM" id="SSF55469">
    <property type="entry name" value="FMN-dependent nitroreductase-like"/>
    <property type="match status" value="1"/>
</dbReference>
<dbReference type="CDD" id="cd02137">
    <property type="entry name" value="MhqN-like"/>
    <property type="match status" value="1"/>
</dbReference>
<comment type="similarity">
    <text evidence="1">Belongs to the nitroreductase family.</text>
</comment>
<feature type="domain" description="Nitroreductase" evidence="3">
    <location>
        <begin position="24"/>
        <end position="200"/>
    </location>
</feature>
<dbReference type="InterPro" id="IPR029479">
    <property type="entry name" value="Nitroreductase"/>
</dbReference>
<evidence type="ECO:0000313" key="4">
    <source>
        <dbReference type="EMBL" id="OJG78113.1"/>
    </source>
</evidence>
<dbReference type="InterPro" id="IPR000415">
    <property type="entry name" value="Nitroreductase-like"/>
</dbReference>
<dbReference type="Gene3D" id="3.40.109.10">
    <property type="entry name" value="NADH Oxidase"/>
    <property type="match status" value="1"/>
</dbReference>
<name>A0A1L8WAQ6_9ENTE</name>
<dbReference type="Pfam" id="PF00881">
    <property type="entry name" value="Nitroreductase"/>
    <property type="match status" value="1"/>
</dbReference>
<reference evidence="4 5" key="1">
    <citation type="submission" date="2014-12" db="EMBL/GenBank/DDBJ databases">
        <title>Draft genome sequences of 29 type strains of Enterococci.</title>
        <authorList>
            <person name="Zhong Z."/>
            <person name="Sun Z."/>
            <person name="Liu W."/>
            <person name="Zhang W."/>
            <person name="Zhang H."/>
        </authorList>
    </citation>
    <scope>NUCLEOTIDE SEQUENCE [LARGE SCALE GENOMIC DNA]</scope>
    <source>
        <strain evidence="4 5">DSM 15687</strain>
    </source>
</reference>
<comment type="caution">
    <text evidence="4">The sequence shown here is derived from an EMBL/GenBank/DDBJ whole genome shotgun (WGS) entry which is preliminary data.</text>
</comment>
<dbReference type="PANTHER" id="PTHR43673:SF10">
    <property type="entry name" value="NADH DEHYDROGENASE_NAD(P)H NITROREDUCTASE XCC3605-RELATED"/>
    <property type="match status" value="1"/>
</dbReference>
<organism evidence="4 5">
    <name type="scientific">Enterococcus ratti</name>
    <dbReference type="NCBI Taxonomy" id="150033"/>
    <lineage>
        <taxon>Bacteria</taxon>
        <taxon>Bacillati</taxon>
        <taxon>Bacillota</taxon>
        <taxon>Bacilli</taxon>
        <taxon>Lactobacillales</taxon>
        <taxon>Enterococcaceae</taxon>
        <taxon>Enterococcus</taxon>
    </lineage>
</organism>
<gene>
    <name evidence="4" type="ORF">RV14_GL001214</name>
</gene>
<evidence type="ECO:0000313" key="5">
    <source>
        <dbReference type="Proteomes" id="UP000182152"/>
    </source>
</evidence>
<dbReference type="EMBL" id="JXLB01000026">
    <property type="protein sequence ID" value="OJG78113.1"/>
    <property type="molecule type" value="Genomic_DNA"/>
</dbReference>
<dbReference type="PANTHER" id="PTHR43673">
    <property type="entry name" value="NAD(P)H NITROREDUCTASE YDGI-RELATED"/>
    <property type="match status" value="1"/>
</dbReference>
<keyword evidence="2" id="KW-0560">Oxidoreductase</keyword>
<protein>
    <submittedName>
        <fullName evidence="4">Nitroreductase</fullName>
    </submittedName>
</protein>